<evidence type="ECO:0000313" key="7">
    <source>
        <dbReference type="Proteomes" id="UP000199200"/>
    </source>
</evidence>
<organism evidence="6 7">
    <name type="scientific">Bhargavaea ginsengi</name>
    <dbReference type="NCBI Taxonomy" id="426757"/>
    <lineage>
        <taxon>Bacteria</taxon>
        <taxon>Bacillati</taxon>
        <taxon>Bacillota</taxon>
        <taxon>Bacilli</taxon>
        <taxon>Bacillales</taxon>
        <taxon>Caryophanaceae</taxon>
        <taxon>Bhargavaea</taxon>
    </lineage>
</organism>
<feature type="compositionally biased region" description="Basic and acidic residues" evidence="4">
    <location>
        <begin position="113"/>
        <end position="136"/>
    </location>
</feature>
<feature type="region of interest" description="Disordered" evidence="4">
    <location>
        <begin position="108"/>
        <end position="136"/>
    </location>
</feature>
<dbReference type="Proteomes" id="UP000199200">
    <property type="component" value="Unassembled WGS sequence"/>
</dbReference>
<feature type="transmembrane region" description="Helical" evidence="5">
    <location>
        <begin position="42"/>
        <end position="62"/>
    </location>
</feature>
<keyword evidence="5" id="KW-0812">Transmembrane</keyword>
<evidence type="ECO:0000256" key="5">
    <source>
        <dbReference type="SAM" id="Phobius"/>
    </source>
</evidence>
<dbReference type="NCBIfam" id="NF009314">
    <property type="entry name" value="PRK12674.1-2"/>
    <property type="match status" value="1"/>
</dbReference>
<dbReference type="NCBIfam" id="TIGR01300">
    <property type="entry name" value="CPA3_mnhG_phaG"/>
    <property type="match status" value="1"/>
</dbReference>
<keyword evidence="3" id="KW-0050">Antiport</keyword>
<dbReference type="Pfam" id="PF03334">
    <property type="entry name" value="PhaG_MnhG_YufB"/>
    <property type="match status" value="1"/>
</dbReference>
<dbReference type="PANTHER" id="PTHR34703:SF1">
    <property type="entry name" value="ANTIPORTER SUBUNIT MNHG2-RELATED"/>
    <property type="match status" value="1"/>
</dbReference>
<dbReference type="OrthoDB" id="9806575at2"/>
<evidence type="ECO:0000256" key="1">
    <source>
        <dbReference type="ARBA" id="ARBA00004141"/>
    </source>
</evidence>
<dbReference type="GO" id="GO:0016020">
    <property type="term" value="C:membrane"/>
    <property type="evidence" value="ECO:0007669"/>
    <property type="project" value="UniProtKB-SubCell"/>
</dbReference>
<dbReference type="PANTHER" id="PTHR34703">
    <property type="entry name" value="ANTIPORTER SUBUNIT MNHG2-RELATED"/>
    <property type="match status" value="1"/>
</dbReference>
<dbReference type="NCBIfam" id="NF009236">
    <property type="entry name" value="PRK12586.1"/>
    <property type="match status" value="1"/>
</dbReference>
<comment type="subcellular location">
    <subcellularLocation>
        <location evidence="1">Membrane</location>
        <topology evidence="1">Multi-pass membrane protein</topology>
    </subcellularLocation>
</comment>
<dbReference type="AlphaFoldDB" id="A0A1H7BN64"/>
<reference evidence="7" key="1">
    <citation type="submission" date="2016-10" db="EMBL/GenBank/DDBJ databases">
        <authorList>
            <person name="Varghese N."/>
            <person name="Submissions S."/>
        </authorList>
    </citation>
    <scope>NUCLEOTIDE SEQUENCE [LARGE SCALE GENOMIC DNA]</scope>
    <source>
        <strain evidence="7">CGMCC 1.6763</strain>
    </source>
</reference>
<dbReference type="STRING" id="426757.SAMN04488127_2731"/>
<proteinExistence type="inferred from homology"/>
<gene>
    <name evidence="6" type="ORF">SAMN04488127_2731</name>
</gene>
<comment type="similarity">
    <text evidence="2">Belongs to the CPA3 antiporters (TC 2.A.63) subunit G family.</text>
</comment>
<evidence type="ECO:0000256" key="2">
    <source>
        <dbReference type="ARBA" id="ARBA00008404"/>
    </source>
</evidence>
<protein>
    <submittedName>
        <fullName evidence="6">Multisubunit sodium/proton antiporter, MrpG subunit (TC 2.A.63.1)</fullName>
    </submittedName>
</protein>
<keyword evidence="3" id="KW-0813">Transport</keyword>
<keyword evidence="5" id="KW-1133">Transmembrane helix</keyword>
<evidence type="ECO:0000313" key="6">
    <source>
        <dbReference type="EMBL" id="SEJ76012.1"/>
    </source>
</evidence>
<keyword evidence="5" id="KW-0472">Membrane</keyword>
<name>A0A1H7BN64_9BACL</name>
<sequence>MNADTIVEYVAAILMVTGGIMSVVSAIGIIRLPDVYTRSHAATKSSTLAVLLSLLGAFLYFWAVDRFISVRLLLGIIFVFLTAPVAGHVIIRAAHRSGVRLADISQGDELEEAKEARKEKEAKRKPEKENESRSDG</sequence>
<feature type="transmembrane region" description="Helical" evidence="5">
    <location>
        <begin position="6"/>
        <end position="30"/>
    </location>
</feature>
<dbReference type="GO" id="GO:0015385">
    <property type="term" value="F:sodium:proton antiporter activity"/>
    <property type="evidence" value="ECO:0007669"/>
    <property type="project" value="TreeGrafter"/>
</dbReference>
<feature type="transmembrane region" description="Helical" evidence="5">
    <location>
        <begin position="68"/>
        <end position="91"/>
    </location>
</feature>
<evidence type="ECO:0000256" key="4">
    <source>
        <dbReference type="SAM" id="MobiDB-lite"/>
    </source>
</evidence>
<dbReference type="RefSeq" id="WP_092055348.1">
    <property type="nucleotide sequence ID" value="NZ_FNZF01000006.1"/>
</dbReference>
<accession>A0A1H7BN64</accession>
<dbReference type="EMBL" id="FNZF01000006">
    <property type="protein sequence ID" value="SEJ76012.1"/>
    <property type="molecule type" value="Genomic_DNA"/>
</dbReference>
<dbReference type="InterPro" id="IPR005133">
    <property type="entry name" value="PhaG_MnhG_YufB"/>
</dbReference>
<keyword evidence="7" id="KW-1185">Reference proteome</keyword>
<evidence type="ECO:0000256" key="3">
    <source>
        <dbReference type="ARBA" id="ARBA00022449"/>
    </source>
</evidence>